<dbReference type="RefSeq" id="WP_182463964.1">
    <property type="nucleotide sequence ID" value="NZ_CP059732.1"/>
</dbReference>
<dbReference type="Pfam" id="PF05175">
    <property type="entry name" value="MTS"/>
    <property type="match status" value="1"/>
</dbReference>
<dbReference type="GO" id="GO:0003676">
    <property type="term" value="F:nucleic acid binding"/>
    <property type="evidence" value="ECO:0007669"/>
    <property type="project" value="InterPro"/>
</dbReference>
<dbReference type="KEGG" id="sfol:H3H32_17555"/>
<dbReference type="Proteomes" id="UP000515369">
    <property type="component" value="Chromosome"/>
</dbReference>
<proteinExistence type="inferred from homology"/>
<dbReference type="GO" id="GO:0008757">
    <property type="term" value="F:S-adenosylmethionine-dependent methyltransferase activity"/>
    <property type="evidence" value="ECO:0007669"/>
    <property type="project" value="TreeGrafter"/>
</dbReference>
<dbReference type="InterPro" id="IPR002052">
    <property type="entry name" value="DNA_methylase_N6_adenine_CS"/>
</dbReference>
<evidence type="ECO:0000256" key="3">
    <source>
        <dbReference type="ARBA" id="ARBA00022679"/>
    </source>
</evidence>
<dbReference type="InterPro" id="IPR052190">
    <property type="entry name" value="Euk-Arch_PrmC-MTase"/>
</dbReference>
<dbReference type="PANTHER" id="PTHR45875">
    <property type="entry name" value="METHYLTRANSFERASE N6AMT1"/>
    <property type="match status" value="1"/>
</dbReference>
<name>A0A7G5H625_9BACT</name>
<keyword evidence="2 6" id="KW-0489">Methyltransferase</keyword>
<dbReference type="GO" id="GO:0008276">
    <property type="term" value="F:protein methyltransferase activity"/>
    <property type="evidence" value="ECO:0007669"/>
    <property type="project" value="TreeGrafter"/>
</dbReference>
<sequence length="222" mass="25025">MDIIKRTRKTFGKWVLIPITRYYLSKERKVTVGTIQLKIPPGVFHPTLFSSTLLLLEFTATQLIGGLKALELGAGSGLLSIAMAQKGANVTASDINPLACTAIKDNAQINSVNIDIVHSDLFAKLSGRLFDIILINPPYYPRDPKNDAEKAWFCGIDHLYFKNLFLQLAYFLTDTGYAMMVLSEDCHIDRIQQLAIEGNYRWELYATPKRKGEMYYLIKLSA</sequence>
<evidence type="ECO:0000313" key="7">
    <source>
        <dbReference type="Proteomes" id="UP000515369"/>
    </source>
</evidence>
<keyword evidence="3 6" id="KW-0808">Transferase</keyword>
<protein>
    <submittedName>
        <fullName evidence="6">Methyltransferase</fullName>
    </submittedName>
</protein>
<dbReference type="AlphaFoldDB" id="A0A7G5H625"/>
<reference evidence="6 7" key="1">
    <citation type="submission" date="2020-07" db="EMBL/GenBank/DDBJ databases">
        <title>Spirosoma foliorum sp. nov., isolated from the leaves on the Nejang mountain Korea, Republic of.</title>
        <authorList>
            <person name="Ho H."/>
            <person name="Lee Y.-J."/>
            <person name="Nurcahyanto D.-A."/>
            <person name="Kim S.-G."/>
        </authorList>
    </citation>
    <scope>NUCLEOTIDE SEQUENCE [LARGE SCALE GENOMIC DNA]</scope>
    <source>
        <strain evidence="6 7">PL0136</strain>
    </source>
</reference>
<keyword evidence="7" id="KW-1185">Reference proteome</keyword>
<dbReference type="GO" id="GO:0035657">
    <property type="term" value="C:eRF1 methyltransferase complex"/>
    <property type="evidence" value="ECO:0007669"/>
    <property type="project" value="TreeGrafter"/>
</dbReference>
<dbReference type="InterPro" id="IPR007848">
    <property type="entry name" value="Small_mtfrase_dom"/>
</dbReference>
<evidence type="ECO:0000313" key="6">
    <source>
        <dbReference type="EMBL" id="QMW06567.1"/>
    </source>
</evidence>
<evidence type="ECO:0000256" key="4">
    <source>
        <dbReference type="ARBA" id="ARBA00022691"/>
    </source>
</evidence>
<accession>A0A7G5H625</accession>
<dbReference type="GO" id="GO:0032259">
    <property type="term" value="P:methylation"/>
    <property type="evidence" value="ECO:0007669"/>
    <property type="project" value="UniProtKB-KW"/>
</dbReference>
<organism evidence="6 7">
    <name type="scientific">Spirosoma foliorum</name>
    <dbReference type="NCBI Taxonomy" id="2710596"/>
    <lineage>
        <taxon>Bacteria</taxon>
        <taxon>Pseudomonadati</taxon>
        <taxon>Bacteroidota</taxon>
        <taxon>Cytophagia</taxon>
        <taxon>Cytophagales</taxon>
        <taxon>Cytophagaceae</taxon>
        <taxon>Spirosoma</taxon>
    </lineage>
</organism>
<dbReference type="SUPFAM" id="SSF53335">
    <property type="entry name" value="S-adenosyl-L-methionine-dependent methyltransferases"/>
    <property type="match status" value="1"/>
</dbReference>
<dbReference type="CDD" id="cd02440">
    <property type="entry name" value="AdoMet_MTases"/>
    <property type="match status" value="1"/>
</dbReference>
<comment type="similarity">
    <text evidence="1">Belongs to the eukaryotic/archaeal PrmC-related family.</text>
</comment>
<keyword evidence="4" id="KW-0949">S-adenosyl-L-methionine</keyword>
<evidence type="ECO:0000256" key="1">
    <source>
        <dbReference type="ARBA" id="ARBA00006149"/>
    </source>
</evidence>
<dbReference type="GO" id="GO:0008170">
    <property type="term" value="F:N-methyltransferase activity"/>
    <property type="evidence" value="ECO:0007669"/>
    <property type="project" value="UniProtKB-ARBA"/>
</dbReference>
<gene>
    <name evidence="6" type="ORF">H3H32_17555</name>
</gene>
<dbReference type="EMBL" id="CP059732">
    <property type="protein sequence ID" value="QMW06567.1"/>
    <property type="molecule type" value="Genomic_DNA"/>
</dbReference>
<dbReference type="InterPro" id="IPR029063">
    <property type="entry name" value="SAM-dependent_MTases_sf"/>
</dbReference>
<dbReference type="PROSITE" id="PS00092">
    <property type="entry name" value="N6_MTASE"/>
    <property type="match status" value="1"/>
</dbReference>
<dbReference type="PANTHER" id="PTHR45875:SF1">
    <property type="entry name" value="METHYLTRANSFERASE N6AMT1"/>
    <property type="match status" value="1"/>
</dbReference>
<dbReference type="Gene3D" id="3.40.50.150">
    <property type="entry name" value="Vaccinia Virus protein VP39"/>
    <property type="match status" value="1"/>
</dbReference>
<evidence type="ECO:0000256" key="2">
    <source>
        <dbReference type="ARBA" id="ARBA00022603"/>
    </source>
</evidence>
<feature type="domain" description="Methyltransferase small" evidence="5">
    <location>
        <begin position="37"/>
        <end position="140"/>
    </location>
</feature>
<evidence type="ECO:0000259" key="5">
    <source>
        <dbReference type="Pfam" id="PF05175"/>
    </source>
</evidence>